<reference evidence="10 11" key="1">
    <citation type="submission" date="2016-10" db="EMBL/GenBank/DDBJ databases">
        <authorList>
            <person name="Varghese N."/>
            <person name="Submissions S."/>
        </authorList>
    </citation>
    <scope>NUCLEOTIDE SEQUENCE [LARGE SCALE GENOMIC DNA]</scope>
    <source>
        <strain evidence="10 11">NLAE-zl-C224</strain>
    </source>
</reference>
<evidence type="ECO:0000256" key="4">
    <source>
        <dbReference type="ARBA" id="ARBA00022801"/>
    </source>
</evidence>
<comment type="cofactor">
    <cofactor evidence="9">
        <name>Mg(2+)</name>
        <dbReference type="ChEBI" id="CHEBI:18420"/>
    </cofactor>
    <cofactor evidence="9">
        <name>Mn(2+)</name>
        <dbReference type="ChEBI" id="CHEBI:29035"/>
    </cofactor>
</comment>
<dbReference type="InterPro" id="IPR042206">
    <property type="entry name" value="CRISPR-assoc_Cas1_C"/>
</dbReference>
<dbReference type="Proteomes" id="UP000198811">
    <property type="component" value="Unassembled WGS sequence"/>
</dbReference>
<keyword evidence="2 9" id="KW-0479">Metal-binding</keyword>
<evidence type="ECO:0000256" key="7">
    <source>
        <dbReference type="ARBA" id="ARBA00023125"/>
    </source>
</evidence>
<dbReference type="PANTHER" id="PTHR43219">
    <property type="entry name" value="CRISPR-ASSOCIATED ENDONUCLEASE CAS1"/>
    <property type="match status" value="1"/>
</dbReference>
<keyword evidence="11" id="KW-1185">Reference proteome</keyword>
<feature type="binding site" evidence="9">
    <location>
        <position position="156"/>
    </location>
    <ligand>
        <name>Mn(2+)</name>
        <dbReference type="ChEBI" id="CHEBI:29035"/>
    </ligand>
</feature>
<gene>
    <name evidence="9" type="primary">cas1</name>
    <name evidence="10" type="ORF">SAMN05216497_1312</name>
</gene>
<proteinExistence type="inferred from homology"/>
<keyword evidence="1 9" id="KW-0540">Nuclease</keyword>
<name>A0ABY0QP21_CLOCO</name>
<dbReference type="InterPro" id="IPR002729">
    <property type="entry name" value="CRISPR-assoc_Cas1"/>
</dbReference>
<evidence type="ECO:0000256" key="8">
    <source>
        <dbReference type="ARBA" id="ARBA00023211"/>
    </source>
</evidence>
<comment type="subunit">
    <text evidence="9">Homodimer, forms a heterotetramer with a Cas2 homodimer.</text>
</comment>
<protein>
    <recommendedName>
        <fullName evidence="9">CRISPR-associated endonuclease Cas1</fullName>
        <ecNumber evidence="9">3.1.-.-</ecNumber>
    </recommendedName>
</protein>
<dbReference type="HAMAP" id="MF_01470">
    <property type="entry name" value="Cas1"/>
    <property type="match status" value="1"/>
</dbReference>
<evidence type="ECO:0000256" key="9">
    <source>
        <dbReference type="HAMAP-Rule" id="MF_01470"/>
    </source>
</evidence>
<dbReference type="Gene3D" id="1.20.120.920">
    <property type="entry name" value="CRISPR-associated endonuclease Cas1, C-terminal domain"/>
    <property type="match status" value="1"/>
</dbReference>
<comment type="caution">
    <text evidence="10">The sequence shown here is derived from an EMBL/GenBank/DDBJ whole genome shotgun (WGS) entry which is preliminary data.</text>
</comment>
<dbReference type="CDD" id="cd09722">
    <property type="entry name" value="Cas1_I-B"/>
    <property type="match status" value="1"/>
</dbReference>
<sequence length="330" mass="39731">MKKDIYIFNDGDLKRKDNTLYFESDGKKKYIPVEEINNLYVFSEITLNKRFLDFASQKEICIHFFNYFGYYMGTFYPREHLNSGYVILNQAKYYLDYDKRLDLAKRIINTAIYNIIVVLRYYKNRGIDLEEEINDIEYKQYSIDTLESIEELMAIEGNIRETYYKTFAKIIKNKEFEFTVRSRRPPLDKINALISFGNSLMYSTVLGEIYETHLDPRIGYLHSTNMRRFTLNLDVAEIFKPIIVDRIIFSLLNRKVITEKDFEKNFNGILLTDKGKMKFLKEYNDKLYSTIKHRKLNKNVSYKRLIRMELYKIQKHIIEDEPYEGFVMNW</sequence>
<evidence type="ECO:0000313" key="10">
    <source>
        <dbReference type="EMBL" id="SDL41576.1"/>
    </source>
</evidence>
<dbReference type="EC" id="3.1.-.-" evidence="9"/>
<comment type="function">
    <text evidence="9">CRISPR (clustered regularly interspaced short palindromic repeat), is an adaptive immune system that provides protection against mobile genetic elements (viruses, transposable elements and conjugative plasmids). CRISPR clusters contain spacers, sequences complementary to antecedent mobile elements, and target invading nucleic acids. CRISPR clusters are transcribed and processed into CRISPR RNA (crRNA). Acts as a dsDNA endonuclease. Involved in the integration of spacer DNA into the CRISPR cassette.</text>
</comment>
<evidence type="ECO:0000256" key="2">
    <source>
        <dbReference type="ARBA" id="ARBA00022723"/>
    </source>
</evidence>
<dbReference type="NCBIfam" id="TIGR00287">
    <property type="entry name" value="cas1"/>
    <property type="match status" value="1"/>
</dbReference>
<dbReference type="EMBL" id="FNGL01000031">
    <property type="protein sequence ID" value="SDL41576.1"/>
    <property type="molecule type" value="Genomic_DNA"/>
</dbReference>
<evidence type="ECO:0000256" key="5">
    <source>
        <dbReference type="ARBA" id="ARBA00022842"/>
    </source>
</evidence>
<keyword evidence="4 9" id="KW-0378">Hydrolase</keyword>
<keyword evidence="3 9" id="KW-0255">Endonuclease</keyword>
<dbReference type="RefSeq" id="WP_089867870.1">
    <property type="nucleotide sequence ID" value="NZ_FNGL01000031.1"/>
</dbReference>
<evidence type="ECO:0000256" key="6">
    <source>
        <dbReference type="ARBA" id="ARBA00023118"/>
    </source>
</evidence>
<dbReference type="PANTHER" id="PTHR43219:SF1">
    <property type="entry name" value="CRISPR-ASSOCIATED ENDONUCLEASE CAS1"/>
    <property type="match status" value="1"/>
</dbReference>
<dbReference type="InterPro" id="IPR042211">
    <property type="entry name" value="CRISPR-assoc_Cas1_N"/>
</dbReference>
<keyword evidence="7 9" id="KW-0238">DNA-binding</keyword>
<evidence type="ECO:0000313" key="11">
    <source>
        <dbReference type="Proteomes" id="UP000198811"/>
    </source>
</evidence>
<keyword evidence="8 9" id="KW-0464">Manganese</keyword>
<evidence type="ECO:0000256" key="1">
    <source>
        <dbReference type="ARBA" id="ARBA00022722"/>
    </source>
</evidence>
<dbReference type="NCBIfam" id="TIGR03641">
    <property type="entry name" value="cas1_HMARI"/>
    <property type="match status" value="1"/>
</dbReference>
<dbReference type="Gene3D" id="3.100.10.20">
    <property type="entry name" value="CRISPR-associated endonuclease Cas1, N-terminal domain"/>
    <property type="match status" value="1"/>
</dbReference>
<comment type="similarity">
    <text evidence="9">Belongs to the CRISPR-associated endonuclease Cas1 family.</text>
</comment>
<keyword evidence="5 9" id="KW-0460">Magnesium</keyword>
<evidence type="ECO:0000256" key="3">
    <source>
        <dbReference type="ARBA" id="ARBA00022759"/>
    </source>
</evidence>
<feature type="binding site" evidence="9">
    <location>
        <position position="222"/>
    </location>
    <ligand>
        <name>Mn(2+)</name>
        <dbReference type="ChEBI" id="CHEBI:29035"/>
    </ligand>
</feature>
<dbReference type="Pfam" id="PF01867">
    <property type="entry name" value="Cas_Cas1"/>
    <property type="match status" value="1"/>
</dbReference>
<organism evidence="10 11">
    <name type="scientific">Clostridium cochlearium</name>
    <dbReference type="NCBI Taxonomy" id="1494"/>
    <lineage>
        <taxon>Bacteria</taxon>
        <taxon>Bacillati</taxon>
        <taxon>Bacillota</taxon>
        <taxon>Clostridia</taxon>
        <taxon>Eubacteriales</taxon>
        <taxon>Clostridiaceae</taxon>
        <taxon>Clostridium</taxon>
    </lineage>
</organism>
<feature type="binding site" evidence="9">
    <location>
        <position position="237"/>
    </location>
    <ligand>
        <name>Mn(2+)</name>
        <dbReference type="ChEBI" id="CHEBI:29035"/>
    </ligand>
</feature>
<keyword evidence="6 9" id="KW-0051">Antiviral defense</keyword>
<accession>A0ABY0QP21</accession>
<dbReference type="InterPro" id="IPR019858">
    <property type="entry name" value="CRISPR-assoc_Cas1_HMARI/TNEAP"/>
</dbReference>